<dbReference type="SUPFAM" id="SSF56300">
    <property type="entry name" value="Metallo-dependent phosphatases"/>
    <property type="match status" value="1"/>
</dbReference>
<dbReference type="GO" id="GO:0016787">
    <property type="term" value="F:hydrolase activity"/>
    <property type="evidence" value="ECO:0007669"/>
    <property type="project" value="InterPro"/>
</dbReference>
<dbReference type="Gene3D" id="3.60.21.10">
    <property type="match status" value="1"/>
</dbReference>
<dbReference type="PANTHER" id="PTHR31302:SF0">
    <property type="entry name" value="TRANSMEMBRANE PROTEIN WITH METALLOPHOSPHOESTERASE DOMAIN"/>
    <property type="match status" value="1"/>
</dbReference>
<organism evidence="4">
    <name type="scientific">Candidatus Kentrum sp. SD</name>
    <dbReference type="NCBI Taxonomy" id="2126332"/>
    <lineage>
        <taxon>Bacteria</taxon>
        <taxon>Pseudomonadati</taxon>
        <taxon>Pseudomonadota</taxon>
        <taxon>Gammaproteobacteria</taxon>
        <taxon>Candidatus Kentrum</taxon>
    </lineage>
</organism>
<name>A0A451BLL6_9GAMM</name>
<dbReference type="InterPro" id="IPR004843">
    <property type="entry name" value="Calcineurin-like_PHP"/>
</dbReference>
<dbReference type="EMBL" id="CAADHB010000039">
    <property type="protein sequence ID" value="VFK79192.1"/>
    <property type="molecule type" value="Genomic_DNA"/>
</dbReference>
<dbReference type="EMBL" id="CAADFU010000196">
    <property type="protein sequence ID" value="VFK49590.1"/>
    <property type="molecule type" value="Genomic_DNA"/>
</dbReference>
<dbReference type="AlphaFoldDB" id="A0A451BLL6"/>
<evidence type="ECO:0000313" key="4">
    <source>
        <dbReference type="EMBL" id="VFK79192.1"/>
    </source>
</evidence>
<dbReference type="Pfam" id="PF00149">
    <property type="entry name" value="Metallophos"/>
    <property type="match status" value="1"/>
</dbReference>
<dbReference type="InterPro" id="IPR029052">
    <property type="entry name" value="Metallo-depent_PP-like"/>
</dbReference>
<dbReference type="EMBL" id="CAADFR010000191">
    <property type="protein sequence ID" value="VFK44687.1"/>
    <property type="molecule type" value="Genomic_DNA"/>
</dbReference>
<dbReference type="PANTHER" id="PTHR31302">
    <property type="entry name" value="TRANSMEMBRANE PROTEIN WITH METALLOPHOSPHOESTERASE DOMAIN-RELATED"/>
    <property type="match status" value="1"/>
</dbReference>
<sequence>MPRIIHMTDLHLDDWPGNLPGMVARIEGRAADIFLIGGDNGGEARVVEIVRALRGTHPKAAIAWIMGNHDLWDRPIDDVWRDHVVPGARYLETGNLETDACTVVGTYGHYDHSGGDPNIPDEIYEQYRFGNLGWNDRYILRDHRTNPEIAGEIARRFAVRYRRALARRLPVVVLMHTLAFEELNAWGRNFYGAYGTNSLIGDEILKYDPKPVVLFCGHTHNPIRVETRGFPMINTGSDYNRVRISTFEFD</sequence>
<evidence type="ECO:0000259" key="1">
    <source>
        <dbReference type="Pfam" id="PF00149"/>
    </source>
</evidence>
<gene>
    <name evidence="4" type="ORF">BECKSD772D_GA0070982_103912</name>
    <name evidence="3" type="ORF">BECKSD772E_GA0070983_11962</name>
    <name evidence="2" type="ORF">BECKSD772F_GA0070984_11912</name>
</gene>
<dbReference type="InterPro" id="IPR051158">
    <property type="entry name" value="Metallophosphoesterase_sf"/>
</dbReference>
<evidence type="ECO:0000313" key="3">
    <source>
        <dbReference type="EMBL" id="VFK49590.1"/>
    </source>
</evidence>
<proteinExistence type="predicted"/>
<protein>
    <submittedName>
        <fullName evidence="4">Calcineurin-like phosphoesterase</fullName>
    </submittedName>
</protein>
<accession>A0A451BLL6</accession>
<evidence type="ECO:0000313" key="2">
    <source>
        <dbReference type="EMBL" id="VFK44687.1"/>
    </source>
</evidence>
<feature type="domain" description="Calcineurin-like phosphoesterase" evidence="1">
    <location>
        <begin position="3"/>
        <end position="222"/>
    </location>
</feature>
<reference evidence="4" key="1">
    <citation type="submission" date="2019-02" db="EMBL/GenBank/DDBJ databases">
        <authorList>
            <person name="Gruber-Vodicka R. H."/>
            <person name="Seah K. B. B."/>
        </authorList>
    </citation>
    <scope>NUCLEOTIDE SEQUENCE</scope>
    <source>
        <strain evidence="4">BECK_S127</strain>
        <strain evidence="3">BECK_S1320</strain>
        <strain evidence="2">BECK_S1321</strain>
    </source>
</reference>